<protein>
    <submittedName>
        <fullName evidence="2">Uncharacterized protein</fullName>
    </submittedName>
</protein>
<evidence type="ECO:0000313" key="2">
    <source>
        <dbReference type="EMBL" id="KAK2026949.1"/>
    </source>
</evidence>
<dbReference type="AlphaFoldDB" id="A0AAD9HF51"/>
<name>A0AAD9HF51_9PEZI</name>
<comment type="caution">
    <text evidence="2">The sequence shown here is derived from an EMBL/GenBank/DDBJ whole genome shotgun (WGS) entry which is preliminary data.</text>
</comment>
<feature type="region of interest" description="Disordered" evidence="1">
    <location>
        <begin position="22"/>
        <end position="45"/>
    </location>
</feature>
<proteinExistence type="predicted"/>
<dbReference type="EMBL" id="MU842904">
    <property type="protein sequence ID" value="KAK2026949.1"/>
    <property type="molecule type" value="Genomic_DNA"/>
</dbReference>
<reference evidence="2" key="1">
    <citation type="submission" date="2021-06" db="EMBL/GenBank/DDBJ databases">
        <title>Comparative genomics, transcriptomics and evolutionary studies reveal genomic signatures of adaptation to plant cell wall in hemibiotrophic fungi.</title>
        <authorList>
            <consortium name="DOE Joint Genome Institute"/>
            <person name="Baroncelli R."/>
            <person name="Diaz J.F."/>
            <person name="Benocci T."/>
            <person name="Peng M."/>
            <person name="Battaglia E."/>
            <person name="Haridas S."/>
            <person name="Andreopoulos W."/>
            <person name="Labutti K."/>
            <person name="Pangilinan J."/>
            <person name="Floch G.L."/>
            <person name="Makela M.R."/>
            <person name="Henrissat B."/>
            <person name="Grigoriev I.V."/>
            <person name="Crouch J.A."/>
            <person name="De Vries R.P."/>
            <person name="Sukno S.A."/>
            <person name="Thon M.R."/>
        </authorList>
    </citation>
    <scope>NUCLEOTIDE SEQUENCE</scope>
    <source>
        <strain evidence="2">MAFF235873</strain>
    </source>
</reference>
<keyword evidence="3" id="KW-1185">Reference proteome</keyword>
<accession>A0AAD9HF51</accession>
<evidence type="ECO:0000313" key="3">
    <source>
        <dbReference type="Proteomes" id="UP001232148"/>
    </source>
</evidence>
<sequence>MLAAPSFTVKYAVPSNIQRGCESRGRGCNSDEEDSDRGQGELHVGRSSKVGYTARQFFNLTTFEQTHSSLTPPNMKFTLTSIAILLVGVASAAPALEARAFGDNAISLKQANTGKFEPGTPVVDGALKLKAGESCTTTSTKGVLGCDDGTGGTFNIVNGKRD</sequence>
<evidence type="ECO:0000256" key="1">
    <source>
        <dbReference type="SAM" id="MobiDB-lite"/>
    </source>
</evidence>
<gene>
    <name evidence="2" type="ORF">LX32DRAFT_695217</name>
</gene>
<dbReference type="Proteomes" id="UP001232148">
    <property type="component" value="Unassembled WGS sequence"/>
</dbReference>
<organism evidence="2 3">
    <name type="scientific">Colletotrichum zoysiae</name>
    <dbReference type="NCBI Taxonomy" id="1216348"/>
    <lineage>
        <taxon>Eukaryota</taxon>
        <taxon>Fungi</taxon>
        <taxon>Dikarya</taxon>
        <taxon>Ascomycota</taxon>
        <taxon>Pezizomycotina</taxon>
        <taxon>Sordariomycetes</taxon>
        <taxon>Hypocreomycetidae</taxon>
        <taxon>Glomerellales</taxon>
        <taxon>Glomerellaceae</taxon>
        <taxon>Colletotrichum</taxon>
        <taxon>Colletotrichum graminicola species complex</taxon>
    </lineage>
</organism>